<reference evidence="2 3" key="1">
    <citation type="submission" date="2019-08" db="EMBL/GenBank/DDBJ databases">
        <title>Chromobacterium paludis, a novel bacterium isolated from a Maryland marsh pond.</title>
        <authorList>
            <person name="Blackburn M.B."/>
            <person name="Gundersen-Rindal D.E."/>
        </authorList>
    </citation>
    <scope>NUCLEOTIDE SEQUENCE [LARGE SCALE GENOMIC DNA]</scope>
    <source>
        <strain evidence="3">IIBBL 257-1</strain>
    </source>
</reference>
<protein>
    <submittedName>
        <fullName evidence="2">DUF484 family protein</fullName>
    </submittedName>
</protein>
<keyword evidence="3" id="KW-1185">Reference proteome</keyword>
<dbReference type="PANTHER" id="PTHR38765:SF1">
    <property type="entry name" value="DUF484 DOMAIN-CONTAINING PROTEIN"/>
    <property type="match status" value="1"/>
</dbReference>
<organism evidence="2 3">
    <name type="scientific">Chromobacterium paludis</name>
    <dbReference type="NCBI Taxonomy" id="2605945"/>
    <lineage>
        <taxon>Bacteria</taxon>
        <taxon>Pseudomonadati</taxon>
        <taxon>Pseudomonadota</taxon>
        <taxon>Betaproteobacteria</taxon>
        <taxon>Neisseriales</taxon>
        <taxon>Chromobacteriaceae</taxon>
        <taxon>Chromobacterium</taxon>
    </lineage>
</organism>
<dbReference type="Pfam" id="PF04340">
    <property type="entry name" value="DUF484"/>
    <property type="match status" value="1"/>
</dbReference>
<dbReference type="Gene3D" id="3.30.450.40">
    <property type="match status" value="1"/>
</dbReference>
<dbReference type="AlphaFoldDB" id="A0A5C1DFK4"/>
<proteinExistence type="predicted"/>
<evidence type="ECO:0000313" key="2">
    <source>
        <dbReference type="EMBL" id="QEL55313.1"/>
    </source>
</evidence>
<dbReference type="InterPro" id="IPR029016">
    <property type="entry name" value="GAF-like_dom_sf"/>
</dbReference>
<accession>A0A5C1DFK4</accession>
<dbReference type="PANTHER" id="PTHR38765">
    <property type="entry name" value="DUF484 DOMAIN-CONTAINING PROTEIN"/>
    <property type="match status" value="1"/>
</dbReference>
<evidence type="ECO:0000313" key="3">
    <source>
        <dbReference type="Proteomes" id="UP000322079"/>
    </source>
</evidence>
<dbReference type="EMBL" id="CP043473">
    <property type="protein sequence ID" value="QEL55313.1"/>
    <property type="molecule type" value="Genomic_DNA"/>
</dbReference>
<gene>
    <name evidence="2" type="ORF">FYK34_06900</name>
</gene>
<feature type="coiled-coil region" evidence="1">
    <location>
        <begin position="38"/>
        <end position="65"/>
    </location>
</feature>
<dbReference type="Proteomes" id="UP000322079">
    <property type="component" value="Chromosome"/>
</dbReference>
<dbReference type="RefSeq" id="WP_149295678.1">
    <property type="nucleotide sequence ID" value="NZ_CP043473.1"/>
</dbReference>
<evidence type="ECO:0000256" key="1">
    <source>
        <dbReference type="SAM" id="Coils"/>
    </source>
</evidence>
<sequence>MHSEQVLAFLDDHPELLQQVASRYGLQAAPQSGERVVVSFVERQLLELKDRNRQLEAQQQQWIERGHENDRLLARLHRLTLAQLAAVGVRGRIDALIQSLNQEFQLDRAALRLWHPAAEGCEGHYNARHEVRGLARNLSTPYCGPYVNDEVMSWFPAKPVLQSFAQVALRDAAGQPFGILVLASDDPQRFAFDMHTAYLSQIGELLSASLLAALEAE</sequence>
<keyword evidence="1" id="KW-0175">Coiled coil</keyword>
<dbReference type="InterPro" id="IPR007435">
    <property type="entry name" value="DUF484"/>
</dbReference>
<dbReference type="KEGG" id="chrm:FYK34_06900"/>
<name>A0A5C1DFK4_9NEIS</name>